<protein>
    <submittedName>
        <fullName evidence="1">Uncharacterized protein</fullName>
    </submittedName>
</protein>
<proteinExistence type="predicted"/>
<accession>Q1K2W2</accession>
<sequence>MRIRGILKINKLLICCRSDSFIKASIPVCNIFEHNSYRVEYLILTDNGVVDKEHLNDIGFSHHYISSDVKKIYDMNFISQFDAVMLSLKGNEINRILSRLSDVYPADVQRPVFFGGYCGIVYEKFSMGLLFRQPLDIFFVNSKYDYELFCKLLSDYKVSDSSNITLTGLPLLDLSFKQNNPSPHDNKKNVLFAGQPTVPETLSERASLVYSLFKYCEKYPERTVYFKPRHRLNQDSVHKTVFHYQKIVECLSRKHEIPQNFMLTYDPIVDLLDMVDLCLTVSSTAAFEAVNKGVHVGFLMDFGIREDYGTNYFAASGCAMTFTDLLDDRMVEPDRSWWDNHFLSDGKNSFRVFQEVDSLVNDVSGEARTFPFRYNHLKAITKSYCDFIEQDLSLGYKSIVKNFLLKVYYFLKIKGFIE</sequence>
<comment type="caution">
    <text evidence="1">The sequence shown here is derived from an EMBL/GenBank/DDBJ whole genome shotgun (WGS) entry which is preliminary data.</text>
</comment>
<reference evidence="1" key="2">
    <citation type="submission" date="2006-05" db="EMBL/GenBank/DDBJ databases">
        <title>Sequencing of the draft genome and assembly of Desulfuromonas acetoxidans DSM 684.</title>
        <authorList>
            <consortium name="US DOE Joint Genome Institute (JGI-PGF)"/>
            <person name="Copeland A."/>
            <person name="Lucas S."/>
            <person name="Lapidus A."/>
            <person name="Barry K."/>
            <person name="Detter J.C."/>
            <person name="Glavina del Rio T."/>
            <person name="Hammon N."/>
            <person name="Israni S."/>
            <person name="Dalin E."/>
            <person name="Tice H."/>
            <person name="Bruce D."/>
            <person name="Pitluck S."/>
            <person name="Richardson P."/>
        </authorList>
    </citation>
    <scope>NUCLEOTIDE SEQUENCE [LARGE SCALE GENOMIC DNA]</scope>
    <source>
        <strain evidence="1">DSM 684</strain>
    </source>
</reference>
<reference evidence="1" key="1">
    <citation type="submission" date="2006-05" db="EMBL/GenBank/DDBJ databases">
        <title>Annotation of the draft genome assembly of Desulfuromonas acetoxidans DSM 684.</title>
        <authorList>
            <consortium name="US DOE Joint Genome Institute (JGI-ORNL)"/>
            <person name="Larimer F."/>
            <person name="Land M."/>
            <person name="Hauser L."/>
        </authorList>
    </citation>
    <scope>NUCLEOTIDE SEQUENCE [LARGE SCALE GENOMIC DNA]</scope>
    <source>
        <strain evidence="1">DSM 684</strain>
    </source>
</reference>
<evidence type="ECO:0000313" key="1">
    <source>
        <dbReference type="EMBL" id="EAT16769.1"/>
    </source>
</evidence>
<organism evidence="1 2">
    <name type="scientific">Desulfuromonas acetoxidans (strain DSM 684 / 11070)</name>
    <dbReference type="NCBI Taxonomy" id="281689"/>
    <lineage>
        <taxon>Bacteria</taxon>
        <taxon>Pseudomonadati</taxon>
        <taxon>Thermodesulfobacteriota</taxon>
        <taxon>Desulfuromonadia</taxon>
        <taxon>Desulfuromonadales</taxon>
        <taxon>Desulfuromonadaceae</taxon>
        <taxon>Desulfuromonas</taxon>
    </lineage>
</organism>
<dbReference type="EMBL" id="AAEW02000003">
    <property type="protein sequence ID" value="EAT16769.1"/>
    <property type="molecule type" value="Genomic_DNA"/>
</dbReference>
<dbReference type="InterPro" id="IPR046561">
    <property type="entry name" value="DUF6716"/>
</dbReference>
<evidence type="ECO:0000313" key="2">
    <source>
        <dbReference type="Proteomes" id="UP000005695"/>
    </source>
</evidence>
<keyword evidence="2" id="KW-1185">Reference proteome</keyword>
<dbReference type="Proteomes" id="UP000005695">
    <property type="component" value="Unassembled WGS sequence"/>
</dbReference>
<gene>
    <name evidence="1" type="ORF">Dace_2021</name>
</gene>
<dbReference type="AlphaFoldDB" id="Q1K2W2"/>
<dbReference type="Pfam" id="PF20471">
    <property type="entry name" value="DUF6716"/>
    <property type="match status" value="1"/>
</dbReference>
<name>Q1K2W2_DESA6</name>